<gene>
    <name evidence="11" type="ORF">LFAB_13825</name>
</gene>
<accession>W6TBT4</accession>
<feature type="transmembrane region" description="Helical" evidence="9">
    <location>
        <begin position="160"/>
        <end position="183"/>
    </location>
</feature>
<evidence type="ECO:0000313" key="12">
    <source>
        <dbReference type="Proteomes" id="UP000019247"/>
    </source>
</evidence>
<keyword evidence="7 8" id="KW-0472">Membrane</keyword>
<dbReference type="NCBIfam" id="TIGR00410">
    <property type="entry name" value="lacE"/>
    <property type="match status" value="1"/>
</dbReference>
<keyword evidence="6 9" id="KW-1133">Transmembrane helix</keyword>
<protein>
    <recommendedName>
        <fullName evidence="8">Permease IIC component</fullName>
    </recommendedName>
</protein>
<dbReference type="STRING" id="1400520.LFAB_13825"/>
<evidence type="ECO:0000256" key="3">
    <source>
        <dbReference type="ARBA" id="ARBA00022475"/>
    </source>
</evidence>
<organism evidence="11 12">
    <name type="scientific">Lactiplantibacillus fabifermentans T30PCM01</name>
    <dbReference type="NCBI Taxonomy" id="1400520"/>
    <lineage>
        <taxon>Bacteria</taxon>
        <taxon>Bacillati</taxon>
        <taxon>Bacillota</taxon>
        <taxon>Bacilli</taxon>
        <taxon>Lactobacillales</taxon>
        <taxon>Lactobacillaceae</taxon>
        <taxon>Lactiplantibacillus</taxon>
    </lineage>
</organism>
<comment type="caution">
    <text evidence="11">The sequence shown here is derived from an EMBL/GenBank/DDBJ whole genome shotgun (WGS) entry which is preliminary data.</text>
</comment>
<evidence type="ECO:0000256" key="1">
    <source>
        <dbReference type="ARBA" id="ARBA00004651"/>
    </source>
</evidence>
<dbReference type="PANTHER" id="PTHR33989:SF4">
    <property type="entry name" value="PTS SYSTEM N,N'-DIACETYLCHITOBIOSE-SPECIFIC EIIC COMPONENT"/>
    <property type="match status" value="1"/>
</dbReference>
<evidence type="ECO:0000256" key="2">
    <source>
        <dbReference type="ARBA" id="ARBA00022448"/>
    </source>
</evidence>
<comment type="subcellular location">
    <subcellularLocation>
        <location evidence="1">Cell membrane</location>
        <topology evidence="1">Multi-pass membrane protein</topology>
    </subcellularLocation>
</comment>
<comment type="function">
    <text evidence="8">The phosphoenolpyruvate-dependent sugar phosphotransferase system (PTS), a major carbohydrate active -transport system, catalyzes the phosphorylation of incoming sugar substrates concomitant with their translocation across the cell membrane.</text>
</comment>
<dbReference type="InterPro" id="IPR003352">
    <property type="entry name" value="PTS_EIIC"/>
</dbReference>
<dbReference type="Proteomes" id="UP000019247">
    <property type="component" value="Unassembled WGS sequence"/>
</dbReference>
<feature type="transmembrane region" description="Helical" evidence="9">
    <location>
        <begin position="126"/>
        <end position="148"/>
    </location>
</feature>
<dbReference type="GO" id="GO:0008982">
    <property type="term" value="F:protein-N(PI)-phosphohistidine-sugar phosphotransferase activity"/>
    <property type="evidence" value="ECO:0007669"/>
    <property type="project" value="UniProtKB-UniRule"/>
</dbReference>
<dbReference type="PATRIC" id="fig|1400520.3.peg.2711"/>
<keyword evidence="2 8" id="KW-0813">Transport</keyword>
<dbReference type="Pfam" id="PF02378">
    <property type="entry name" value="PTS_EIIC"/>
    <property type="match status" value="1"/>
</dbReference>
<dbReference type="InterPro" id="IPR051088">
    <property type="entry name" value="PTS_Sugar-EIIC/EIIB"/>
</dbReference>
<feature type="transmembrane region" description="Helical" evidence="9">
    <location>
        <begin position="377"/>
        <end position="396"/>
    </location>
</feature>
<dbReference type="InterPro" id="IPR004501">
    <property type="entry name" value="PTS_EIIC_3"/>
</dbReference>
<dbReference type="OrthoDB" id="1550290at2"/>
<evidence type="ECO:0000256" key="6">
    <source>
        <dbReference type="ARBA" id="ARBA00022989"/>
    </source>
</evidence>
<feature type="transmembrane region" description="Helical" evidence="9">
    <location>
        <begin position="267"/>
        <end position="289"/>
    </location>
</feature>
<keyword evidence="4 8" id="KW-0762">Sugar transport</keyword>
<sequence length="422" mass="45821">MHKFMDWLQNTLMPPMAKIGNNKYLVSVRNGLVLTLPAIISGSVFLIIGNIPIKAWTNFIAPYMNMIGVAVNGSFGIISLLAVIGIGYELSKALEIDPLSGAGLSTMAFVISSFNDKYKLDTDNFASSGLFTAIITAFIAVLIFNFFIKRNIVIKLPAGVPAAVSNSFVALFPGFVILVLFWFVRMPLHIDINQVVQTIFHPLLFAMNTLPGILVYTLLVSLLWVCGIHGDMTLEGIADPIFLQFLAANGTALAHHQPLPYVTAAGFSSLFVNVGGTGATITLVALMLFSKSKTYRDLGKVAFPSALFEINEPVIFGFPIVMNAVTMIPFIVVPLILATLSYLFISIGWISAPVAMVPWTMPPIIGPLMATGWDWRAAVWSAIELLIAGSAYYPFFKVAEKQMLASEKSTPEDGVETVADEN</sequence>
<dbReference type="GO" id="GO:1901264">
    <property type="term" value="P:carbohydrate derivative transport"/>
    <property type="evidence" value="ECO:0007669"/>
    <property type="project" value="TreeGrafter"/>
</dbReference>
<feature type="transmembrane region" description="Helical" evidence="9">
    <location>
        <begin position="63"/>
        <end position="84"/>
    </location>
</feature>
<dbReference type="AlphaFoldDB" id="W6TBT4"/>
<feature type="domain" description="PTS EIIC type-3" evidence="10">
    <location>
        <begin position="8"/>
        <end position="395"/>
    </location>
</feature>
<dbReference type="PIRSF" id="PIRSF006351">
    <property type="entry name" value="PTS_EIIC-Cellobiose"/>
    <property type="match status" value="1"/>
</dbReference>
<feature type="transmembrane region" description="Helical" evidence="9">
    <location>
        <begin position="330"/>
        <end position="357"/>
    </location>
</feature>
<dbReference type="HOGENOM" id="CLU_029688_1_0_9"/>
<dbReference type="EMBL" id="AWWK01000067">
    <property type="protein sequence ID" value="ETY73195.1"/>
    <property type="molecule type" value="Genomic_DNA"/>
</dbReference>
<reference evidence="11 12" key="1">
    <citation type="journal article" date="2014" name="Genome Announc.">
        <title>Genome Sequence of Lactobacillus fabifermentans Strain T30PCM01, Isolated from Fermenting Grape Marc.</title>
        <authorList>
            <person name="Treu L."/>
            <person name="Vendramin V."/>
            <person name="Bovo B."/>
            <person name="Giacomini A."/>
            <person name="Corich V."/>
            <person name="Campanaro S."/>
        </authorList>
    </citation>
    <scope>NUCLEOTIDE SEQUENCE [LARGE SCALE GENOMIC DNA]</scope>
    <source>
        <strain evidence="11 12">T30PCM01</strain>
    </source>
</reference>
<evidence type="ECO:0000256" key="4">
    <source>
        <dbReference type="ARBA" id="ARBA00022597"/>
    </source>
</evidence>
<dbReference type="eggNOG" id="COG1455">
    <property type="taxonomic scope" value="Bacteria"/>
</dbReference>
<dbReference type="GO" id="GO:0005886">
    <property type="term" value="C:plasma membrane"/>
    <property type="evidence" value="ECO:0007669"/>
    <property type="project" value="UniProtKB-SubCell"/>
</dbReference>
<feature type="transmembrane region" description="Helical" evidence="9">
    <location>
        <begin position="203"/>
        <end position="225"/>
    </location>
</feature>
<dbReference type="PROSITE" id="PS51105">
    <property type="entry name" value="PTS_EIIC_TYPE_3"/>
    <property type="match status" value="1"/>
</dbReference>
<keyword evidence="3 8" id="KW-1003">Cell membrane</keyword>
<evidence type="ECO:0000256" key="9">
    <source>
        <dbReference type="SAM" id="Phobius"/>
    </source>
</evidence>
<evidence type="ECO:0000256" key="8">
    <source>
        <dbReference type="PIRNR" id="PIRNR006351"/>
    </source>
</evidence>
<proteinExistence type="predicted"/>
<evidence type="ECO:0000256" key="5">
    <source>
        <dbReference type="ARBA" id="ARBA00022692"/>
    </source>
</evidence>
<keyword evidence="5 9" id="KW-0812">Transmembrane</keyword>
<feature type="transmembrane region" description="Helical" evidence="9">
    <location>
        <begin position="31"/>
        <end position="51"/>
    </location>
</feature>
<dbReference type="InterPro" id="IPR004796">
    <property type="entry name" value="PTS_IIC_cello"/>
</dbReference>
<evidence type="ECO:0000259" key="10">
    <source>
        <dbReference type="PROSITE" id="PS51105"/>
    </source>
</evidence>
<name>W6TBT4_9LACO</name>
<dbReference type="PANTHER" id="PTHR33989">
    <property type="match status" value="1"/>
</dbReference>
<evidence type="ECO:0000313" key="11">
    <source>
        <dbReference type="EMBL" id="ETY73195.1"/>
    </source>
</evidence>
<dbReference type="RefSeq" id="WP_033614473.1">
    <property type="nucleotide sequence ID" value="NZ_KK036517.1"/>
</dbReference>
<dbReference type="GO" id="GO:0009401">
    <property type="term" value="P:phosphoenolpyruvate-dependent sugar phosphotransferase system"/>
    <property type="evidence" value="ECO:0007669"/>
    <property type="project" value="InterPro"/>
</dbReference>
<evidence type="ECO:0000256" key="7">
    <source>
        <dbReference type="ARBA" id="ARBA00023136"/>
    </source>
</evidence>